<keyword evidence="2" id="KW-1185">Reference proteome</keyword>
<name>A0A4Q9QE98_9APHY</name>
<protein>
    <submittedName>
        <fullName evidence="1">Uncharacterized protein</fullName>
    </submittedName>
</protein>
<dbReference type="EMBL" id="ML145084">
    <property type="protein sequence ID" value="TBU65481.1"/>
    <property type="molecule type" value="Genomic_DNA"/>
</dbReference>
<evidence type="ECO:0000313" key="1">
    <source>
        <dbReference type="EMBL" id="TBU65481.1"/>
    </source>
</evidence>
<accession>A0A4Q9QE98</accession>
<dbReference type="AlphaFoldDB" id="A0A4Q9QE98"/>
<reference evidence="1 2" key="1">
    <citation type="submission" date="2019-01" db="EMBL/GenBank/DDBJ databases">
        <title>Draft genome sequences of three monokaryotic isolates of the white-rot basidiomycete fungus Dichomitus squalens.</title>
        <authorList>
            <consortium name="DOE Joint Genome Institute"/>
            <person name="Lopez S.C."/>
            <person name="Andreopoulos B."/>
            <person name="Pangilinan J."/>
            <person name="Lipzen A."/>
            <person name="Riley R."/>
            <person name="Ahrendt S."/>
            <person name="Ng V."/>
            <person name="Barry K."/>
            <person name="Daum C."/>
            <person name="Grigoriev I.V."/>
            <person name="Hilden K.S."/>
            <person name="Makela M.R."/>
            <person name="de Vries R.P."/>
        </authorList>
    </citation>
    <scope>NUCLEOTIDE SEQUENCE [LARGE SCALE GENOMIC DNA]</scope>
    <source>
        <strain evidence="1 2">CBS 464.89</strain>
    </source>
</reference>
<evidence type="ECO:0000313" key="2">
    <source>
        <dbReference type="Proteomes" id="UP000292082"/>
    </source>
</evidence>
<dbReference type="Proteomes" id="UP000292082">
    <property type="component" value="Unassembled WGS sequence"/>
</dbReference>
<gene>
    <name evidence="1" type="ORF">BD310DRAFT_943056</name>
</gene>
<proteinExistence type="predicted"/>
<sequence>MVEMLAMLQEMQKRKATKSSARSIAFQKERDALYTTARKKAEASLRDGMASLDKARALVSDLRAKEVTQEATLNQFRVILAEQNACVQTLLGHHTEVIEDLSHRRAAQINEASAMCVTLTAVVL</sequence>
<organism evidence="1 2">
    <name type="scientific">Dichomitus squalens</name>
    <dbReference type="NCBI Taxonomy" id="114155"/>
    <lineage>
        <taxon>Eukaryota</taxon>
        <taxon>Fungi</taxon>
        <taxon>Dikarya</taxon>
        <taxon>Basidiomycota</taxon>
        <taxon>Agaricomycotina</taxon>
        <taxon>Agaricomycetes</taxon>
        <taxon>Polyporales</taxon>
        <taxon>Polyporaceae</taxon>
        <taxon>Dichomitus</taxon>
    </lineage>
</organism>